<sequence>MLSRSETGRIPPRAKPAGASTAASKAGAKAPAASKAPAARSATKLGALHDAKVVDPLGNERHKTPFASIYAKGGIPCRLQHGSVRHKLVWTTPGAPASLDYDPVFVTFCQGLRETQHPFVFVVHEGLREMMDAPGARDKVVQLLPQIVAPLRGGLSQEDKRLWRRCGRWRRAMSPTILEQVGGEDAVAAVVDIFYNNLLKDERVNSFFVNTNMERQRKMQTKFLLHVLGGREYNGKSMSKAHEHLKLTDEHFDVVLETLAAALRTAGVGEDLIKTIIATADTTREDVLGRSHKAQ</sequence>
<evidence type="ECO:0000256" key="2">
    <source>
        <dbReference type="ARBA" id="ARBA00022617"/>
    </source>
</evidence>
<keyword evidence="4" id="KW-0408">Iron</keyword>
<dbReference type="Proteomes" id="UP001527925">
    <property type="component" value="Unassembled WGS sequence"/>
</dbReference>
<evidence type="ECO:0000256" key="3">
    <source>
        <dbReference type="ARBA" id="ARBA00022723"/>
    </source>
</evidence>
<dbReference type="InterPro" id="IPR009050">
    <property type="entry name" value="Globin-like_sf"/>
</dbReference>
<evidence type="ECO:0000256" key="4">
    <source>
        <dbReference type="ARBA" id="ARBA00023004"/>
    </source>
</evidence>
<accession>A0ABR4MVP5</accession>
<protein>
    <recommendedName>
        <fullName evidence="8">Hemoglobin</fullName>
    </recommendedName>
</protein>
<dbReference type="PANTHER" id="PTHR21207">
    <property type="entry name" value="PARKIN COREGULATED GENE PROTEIN PARK2 COREGULATED"/>
    <property type="match status" value="1"/>
</dbReference>
<dbReference type="Pfam" id="PF10274">
    <property type="entry name" value="ParcG"/>
    <property type="match status" value="1"/>
</dbReference>
<keyword evidence="1" id="KW-0813">Transport</keyword>
<feature type="region of interest" description="Disordered" evidence="5">
    <location>
        <begin position="1"/>
        <end position="38"/>
    </location>
</feature>
<dbReference type="InterPro" id="IPR012292">
    <property type="entry name" value="Globin/Proto"/>
</dbReference>
<dbReference type="InterPro" id="IPR001486">
    <property type="entry name" value="Hemoglobin_trunc"/>
</dbReference>
<evidence type="ECO:0000313" key="7">
    <source>
        <dbReference type="Proteomes" id="UP001527925"/>
    </source>
</evidence>
<keyword evidence="2" id="KW-0349">Heme</keyword>
<evidence type="ECO:0008006" key="8">
    <source>
        <dbReference type="Google" id="ProtNLM"/>
    </source>
</evidence>
<dbReference type="PANTHER" id="PTHR21207:SF1">
    <property type="entry name" value="PACRG-LIKE PROTEIN"/>
    <property type="match status" value="1"/>
</dbReference>
<gene>
    <name evidence="6" type="ORF">HK105_209213</name>
</gene>
<evidence type="ECO:0000313" key="6">
    <source>
        <dbReference type="EMBL" id="KAL2911324.1"/>
    </source>
</evidence>
<keyword evidence="3" id="KW-0479">Metal-binding</keyword>
<name>A0ABR4MVP5_9FUNG</name>
<evidence type="ECO:0000256" key="5">
    <source>
        <dbReference type="SAM" id="MobiDB-lite"/>
    </source>
</evidence>
<keyword evidence="7" id="KW-1185">Reference proteome</keyword>
<dbReference type="EMBL" id="JADGIZ020000122">
    <property type="protein sequence ID" value="KAL2911324.1"/>
    <property type="molecule type" value="Genomic_DNA"/>
</dbReference>
<dbReference type="Pfam" id="PF01152">
    <property type="entry name" value="Bac_globin"/>
    <property type="match status" value="1"/>
</dbReference>
<dbReference type="Gene3D" id="1.10.490.10">
    <property type="entry name" value="Globins"/>
    <property type="match status" value="1"/>
</dbReference>
<evidence type="ECO:0000256" key="1">
    <source>
        <dbReference type="ARBA" id="ARBA00022448"/>
    </source>
</evidence>
<feature type="compositionally biased region" description="Low complexity" evidence="5">
    <location>
        <begin position="15"/>
        <end position="38"/>
    </location>
</feature>
<proteinExistence type="predicted"/>
<organism evidence="6 7">
    <name type="scientific">Polyrhizophydium stewartii</name>
    <dbReference type="NCBI Taxonomy" id="2732419"/>
    <lineage>
        <taxon>Eukaryota</taxon>
        <taxon>Fungi</taxon>
        <taxon>Fungi incertae sedis</taxon>
        <taxon>Chytridiomycota</taxon>
        <taxon>Chytridiomycota incertae sedis</taxon>
        <taxon>Chytridiomycetes</taxon>
        <taxon>Rhizophydiales</taxon>
        <taxon>Rhizophydiales incertae sedis</taxon>
        <taxon>Polyrhizophydium</taxon>
    </lineage>
</organism>
<dbReference type="CDD" id="cd00454">
    <property type="entry name" value="TrHb1_N"/>
    <property type="match status" value="1"/>
</dbReference>
<reference evidence="6 7" key="1">
    <citation type="submission" date="2023-09" db="EMBL/GenBank/DDBJ databases">
        <title>Pangenome analysis of Batrachochytrium dendrobatidis and related Chytrids.</title>
        <authorList>
            <person name="Yacoub M.N."/>
            <person name="Stajich J.E."/>
            <person name="James T.Y."/>
        </authorList>
    </citation>
    <scope>NUCLEOTIDE SEQUENCE [LARGE SCALE GENOMIC DNA]</scope>
    <source>
        <strain evidence="6 7">JEL0888</strain>
    </source>
</reference>
<dbReference type="SUPFAM" id="SSF46458">
    <property type="entry name" value="Globin-like"/>
    <property type="match status" value="1"/>
</dbReference>
<comment type="caution">
    <text evidence="6">The sequence shown here is derived from an EMBL/GenBank/DDBJ whole genome shotgun (WGS) entry which is preliminary data.</text>
</comment>
<dbReference type="InterPro" id="IPR019399">
    <property type="entry name" value="Parkin_co-regulated_protein"/>
</dbReference>